<name>A0A7X9WVL8_9SPHN</name>
<evidence type="ECO:0000313" key="2">
    <source>
        <dbReference type="Proteomes" id="UP000519023"/>
    </source>
</evidence>
<dbReference type="RefSeq" id="WP_169573275.1">
    <property type="nucleotide sequence ID" value="NZ_JABBFV010000007.1"/>
</dbReference>
<gene>
    <name evidence="1" type="ORF">HHL08_11340</name>
</gene>
<keyword evidence="2" id="KW-1185">Reference proteome</keyword>
<organism evidence="1 2">
    <name type="scientific">Sphingobium psychrophilum</name>
    <dbReference type="NCBI Taxonomy" id="2728834"/>
    <lineage>
        <taxon>Bacteria</taxon>
        <taxon>Pseudomonadati</taxon>
        <taxon>Pseudomonadota</taxon>
        <taxon>Alphaproteobacteria</taxon>
        <taxon>Sphingomonadales</taxon>
        <taxon>Sphingomonadaceae</taxon>
        <taxon>Sphingobium</taxon>
    </lineage>
</organism>
<dbReference type="Proteomes" id="UP000519023">
    <property type="component" value="Unassembled WGS sequence"/>
</dbReference>
<protein>
    <submittedName>
        <fullName evidence="1">Uncharacterized protein</fullName>
    </submittedName>
</protein>
<reference evidence="1 2" key="1">
    <citation type="submission" date="2020-04" db="EMBL/GenBank/DDBJ databases">
        <title>Sphingobium sp. AR-3-1 isolated from Arctic soil.</title>
        <authorList>
            <person name="Dahal R.H."/>
            <person name="Chaudhary D.K."/>
        </authorList>
    </citation>
    <scope>NUCLEOTIDE SEQUENCE [LARGE SCALE GENOMIC DNA]</scope>
    <source>
        <strain evidence="1 2">AR-3-1</strain>
    </source>
</reference>
<evidence type="ECO:0000313" key="1">
    <source>
        <dbReference type="EMBL" id="NML10731.1"/>
    </source>
</evidence>
<proteinExistence type="predicted"/>
<comment type="caution">
    <text evidence="1">The sequence shown here is derived from an EMBL/GenBank/DDBJ whole genome shotgun (WGS) entry which is preliminary data.</text>
</comment>
<dbReference type="EMBL" id="JABBFV010000007">
    <property type="protein sequence ID" value="NML10731.1"/>
    <property type="molecule type" value="Genomic_DNA"/>
</dbReference>
<accession>A0A7X9WVL8</accession>
<dbReference type="AlphaFoldDB" id="A0A7X9WVL8"/>
<sequence length="81" mass="8900">MAGLSEVAALHAVTNRIWARLPNFWSGPLAAHLFRKMNVGTGTTCTHTVRVIFGGGGRTTRPINFCGKNILYVSNDDIWIE</sequence>